<sequence length="110" mass="12432">MVLLDNSSFILRLEKLASAAKSESSSVTVTLKRFNGHDRPVPREGKPPLPKPEEYMCLMRVHSKSKKISTVVRREDVPKMVTMYSQFMRSNLDGLKRVKKVKSKAKAAKG</sequence>
<evidence type="ECO:0000256" key="7">
    <source>
        <dbReference type="ARBA" id="ARBA00023274"/>
    </source>
</evidence>
<dbReference type="InterPro" id="IPR009018">
    <property type="entry name" value="Signal_recog_particle_SRP9/14"/>
</dbReference>
<keyword evidence="4 8" id="KW-0963">Cytoplasm</keyword>
<evidence type="ECO:0000256" key="3">
    <source>
        <dbReference type="ARBA" id="ARBA00017926"/>
    </source>
</evidence>
<organism evidence="9 10">
    <name type="scientific">Glossina palpalis gambiensis</name>
    <dbReference type="NCBI Taxonomy" id="67801"/>
    <lineage>
        <taxon>Eukaryota</taxon>
        <taxon>Metazoa</taxon>
        <taxon>Ecdysozoa</taxon>
        <taxon>Arthropoda</taxon>
        <taxon>Hexapoda</taxon>
        <taxon>Insecta</taxon>
        <taxon>Pterygota</taxon>
        <taxon>Neoptera</taxon>
        <taxon>Endopterygota</taxon>
        <taxon>Diptera</taxon>
        <taxon>Brachycera</taxon>
        <taxon>Muscomorpha</taxon>
        <taxon>Hippoboscoidea</taxon>
        <taxon>Glossinidae</taxon>
        <taxon>Glossina</taxon>
    </lineage>
</organism>
<proteinExistence type="inferred from homology"/>
<dbReference type="GO" id="GO:0006614">
    <property type="term" value="P:SRP-dependent cotranslational protein targeting to membrane"/>
    <property type="evidence" value="ECO:0007669"/>
    <property type="project" value="UniProtKB-UniRule"/>
</dbReference>
<comment type="subcellular location">
    <subcellularLocation>
        <location evidence="1 8">Cytoplasm</location>
    </subcellularLocation>
</comment>
<evidence type="ECO:0000256" key="4">
    <source>
        <dbReference type="ARBA" id="ARBA00022490"/>
    </source>
</evidence>
<dbReference type="FunFam" id="3.30.720.10:FF:000003">
    <property type="entry name" value="Signal recognition particle 14"/>
    <property type="match status" value="1"/>
</dbReference>
<evidence type="ECO:0000256" key="6">
    <source>
        <dbReference type="ARBA" id="ARBA00023135"/>
    </source>
</evidence>
<dbReference type="Gene3D" id="3.30.720.10">
    <property type="entry name" value="Signal recognition particle alu RNA binding heterodimer, srp9/1"/>
    <property type="match status" value="1"/>
</dbReference>
<comment type="subunit">
    <text evidence="8">Heterodimer with SRP9; binds RNA as heterodimer. Component of a signal recognition particle (SRP) complex that consists of a 7SL RNA molecule of 300 nucleotides and six protein subunits: SRP72, SRP68, SRP54, SRP19, SRP14 and SRP9.</text>
</comment>
<dbReference type="SUPFAM" id="SSF54762">
    <property type="entry name" value="Signal recognition particle alu RNA binding heterodimer, SRP9/14"/>
    <property type="match status" value="1"/>
</dbReference>
<evidence type="ECO:0000256" key="2">
    <source>
        <dbReference type="ARBA" id="ARBA00010349"/>
    </source>
</evidence>
<evidence type="ECO:0000313" key="9">
    <source>
        <dbReference type="EnsemblMetazoa" id="GPPI007098-PA"/>
    </source>
</evidence>
<dbReference type="InterPro" id="IPR003210">
    <property type="entry name" value="Signal_recog_particle_SRP14"/>
</dbReference>
<evidence type="ECO:0000256" key="1">
    <source>
        <dbReference type="ARBA" id="ARBA00004496"/>
    </source>
</evidence>
<dbReference type="PANTHER" id="PTHR12013">
    <property type="entry name" value="SIGNAL RECOGNITION PARTICLE 14 KD PROTEIN"/>
    <property type="match status" value="1"/>
</dbReference>
<comment type="function">
    <text evidence="8">Component of the signal recognition particle (SRP) complex, a ribonucleoprotein complex that mediates the cotranslational targeting of secretory and membrane proteins to the endoplasmic reticulum (ER). SRP9 together with SRP14 and the Alu portion of the SRP RNA, constitutes the elongation arrest domain of SRP. The complex of SRP9 and SRP14 is required for SRP RNA binding.</text>
</comment>
<dbReference type="Pfam" id="PF02290">
    <property type="entry name" value="SRP14"/>
    <property type="match status" value="1"/>
</dbReference>
<protein>
    <recommendedName>
        <fullName evidence="3 8">Signal recognition particle 14 kDa protein</fullName>
        <shortName evidence="8">SRP14</shortName>
    </recommendedName>
</protein>
<dbReference type="VEuPathDB" id="VectorBase:GPPI007098"/>
<dbReference type="GO" id="GO:0030942">
    <property type="term" value="F:endoplasmic reticulum signal peptide binding"/>
    <property type="evidence" value="ECO:0007669"/>
    <property type="project" value="UniProtKB-UniRule"/>
</dbReference>
<dbReference type="AlphaFoldDB" id="A0A1B0ASK1"/>
<dbReference type="GO" id="GO:0008312">
    <property type="term" value="F:7S RNA binding"/>
    <property type="evidence" value="ECO:0007669"/>
    <property type="project" value="UniProtKB-UniRule"/>
</dbReference>
<keyword evidence="7 8" id="KW-0687">Ribonucleoprotein</keyword>
<dbReference type="Proteomes" id="UP000092460">
    <property type="component" value="Unassembled WGS sequence"/>
</dbReference>
<keyword evidence="10" id="KW-1185">Reference proteome</keyword>
<accession>A0A1B0ASK1</accession>
<dbReference type="EMBL" id="JXJN01002847">
    <property type="status" value="NOT_ANNOTATED_CDS"/>
    <property type="molecule type" value="Genomic_DNA"/>
</dbReference>
<keyword evidence="6 8" id="KW-0733">Signal recognition particle</keyword>
<keyword evidence="5 8" id="KW-0694">RNA-binding</keyword>
<reference evidence="9" key="2">
    <citation type="submission" date="2020-05" db="UniProtKB">
        <authorList>
            <consortium name="EnsemblMetazoa"/>
        </authorList>
    </citation>
    <scope>IDENTIFICATION</scope>
    <source>
        <strain evidence="9">IAEA</strain>
    </source>
</reference>
<reference evidence="10" key="1">
    <citation type="submission" date="2015-01" db="EMBL/GenBank/DDBJ databases">
        <authorList>
            <person name="Aksoy S."/>
            <person name="Warren W."/>
            <person name="Wilson R.K."/>
        </authorList>
    </citation>
    <scope>NUCLEOTIDE SEQUENCE [LARGE SCALE GENOMIC DNA]</scope>
    <source>
        <strain evidence="10">IAEA</strain>
    </source>
</reference>
<dbReference type="EnsemblMetazoa" id="GPPI007098-RA">
    <property type="protein sequence ID" value="GPPI007098-PA"/>
    <property type="gene ID" value="GPPI007098"/>
</dbReference>
<evidence type="ECO:0000313" key="10">
    <source>
        <dbReference type="Proteomes" id="UP000092460"/>
    </source>
</evidence>
<evidence type="ECO:0000256" key="8">
    <source>
        <dbReference type="RuleBase" id="RU368100"/>
    </source>
</evidence>
<dbReference type="STRING" id="67801.A0A1B0ASK1"/>
<comment type="similarity">
    <text evidence="2 8">Belongs to the SRP14 family.</text>
</comment>
<name>A0A1B0ASK1_9MUSC</name>
<evidence type="ECO:0000256" key="5">
    <source>
        <dbReference type="ARBA" id="ARBA00022884"/>
    </source>
</evidence>
<dbReference type="GO" id="GO:0005786">
    <property type="term" value="C:signal recognition particle, endoplasmic reticulum targeting"/>
    <property type="evidence" value="ECO:0007669"/>
    <property type="project" value="UniProtKB-UniRule"/>
</dbReference>